<dbReference type="PROSITE" id="PS00092">
    <property type="entry name" value="N6_MTASE"/>
    <property type="match status" value="1"/>
</dbReference>
<dbReference type="HOGENOM" id="CLU_018398_3_2_9"/>
<keyword evidence="1 5" id="KW-0489">Methyltransferase</keyword>
<dbReference type="Proteomes" id="UP000027602">
    <property type="component" value="Chromosome"/>
</dbReference>
<dbReference type="InterPro" id="IPR040758">
    <property type="entry name" value="PrmC_N"/>
</dbReference>
<dbReference type="STRING" id="796606.BMMGA3_16080"/>
<feature type="binding site" evidence="5">
    <location>
        <begin position="137"/>
        <end position="141"/>
    </location>
    <ligand>
        <name>S-adenosyl-L-methionine</name>
        <dbReference type="ChEBI" id="CHEBI:59789"/>
    </ligand>
</feature>
<reference evidence="8 9" key="1">
    <citation type="journal article" date="2015" name="BMC Genomics">
        <title>Transcriptome analysis of thermophilic methylotrophic Bacillus methanolicus MGA3 using RNA-sequencing provides detailed insights into its previously uncharted transcriptional landscape.</title>
        <authorList>
            <person name="Irla M."/>
            <person name="Neshat A."/>
            <person name="Brautaset T."/>
            <person name="Ruckert C."/>
            <person name="Kalinowski J."/>
            <person name="Wendisch V.F."/>
        </authorList>
    </citation>
    <scope>NUCLEOTIDE SEQUENCE [LARGE SCALE GENOMIC DNA]</scope>
    <source>
        <strain evidence="9">MGA3 / ATCC 53907</strain>
    </source>
</reference>
<dbReference type="eggNOG" id="COG2890">
    <property type="taxonomic scope" value="Bacteria"/>
</dbReference>
<organism evidence="8 9">
    <name type="scientific">Bacillus methanolicus (strain MGA3 / ATCC 53907)</name>
    <dbReference type="NCBI Taxonomy" id="796606"/>
    <lineage>
        <taxon>Bacteria</taxon>
        <taxon>Bacillati</taxon>
        <taxon>Bacillota</taxon>
        <taxon>Bacilli</taxon>
        <taxon>Bacillales</taxon>
        <taxon>Bacillaceae</taxon>
        <taxon>Bacillus</taxon>
    </lineage>
</organism>
<comment type="similarity">
    <text evidence="5">Belongs to the protein N5-glutamine methyltransferase family. PrmC subfamily.</text>
</comment>
<protein>
    <recommendedName>
        <fullName evidence="5">Release factor glutamine methyltransferase</fullName>
        <shortName evidence="5">RF MTase</shortName>
        <ecNumber evidence="5">2.1.1.297</ecNumber>
    </recommendedName>
    <alternativeName>
        <fullName evidence="5">N5-glutamine methyltransferase PrmC</fullName>
    </alternativeName>
    <alternativeName>
        <fullName evidence="5">Protein-(glutamine-N5) MTase PrmC</fullName>
    </alternativeName>
    <alternativeName>
        <fullName evidence="5">Protein-glutamine N-methyltransferase PrmC</fullName>
    </alternativeName>
</protein>
<dbReference type="PANTHER" id="PTHR18895:SF74">
    <property type="entry name" value="MTRF1L RELEASE FACTOR GLUTAMINE METHYLTRANSFERASE"/>
    <property type="match status" value="1"/>
</dbReference>
<dbReference type="InterPro" id="IPR007848">
    <property type="entry name" value="Small_mtfrase_dom"/>
</dbReference>
<sequence length="300" mass="33500">MTSLRNWKVRAKNKMAKVFEALNWASSFLKKHGRDENAGELLLRHYTKMDRSRLLAELKHELDRETENLFREAVLLHAKGKPVQYITGTEDFYGRTFCVNEAVLIPRPETEELVFGALKRMEEFFQGQKKLDLLDVGTGSGVIAVTMKLEFPDLTVTASDISEAALHVAEKNASHLGASIHFVHGDLLKPFIESGKKFDIILSNPPYIPVGDLAVISEVVKDHEPHQALFAGEDGLDIYRRLMDELPFVVREKALVGFEIGAGQGKAVAKLFQQTFPNAAVEVVNDINGKDRIVFAAINS</sequence>
<comment type="caution">
    <text evidence="5">Lacks conserved residue(s) required for the propagation of feature annotation.</text>
</comment>
<dbReference type="GO" id="GO:0003676">
    <property type="term" value="F:nucleic acid binding"/>
    <property type="evidence" value="ECO:0007669"/>
    <property type="project" value="InterPro"/>
</dbReference>
<dbReference type="SUPFAM" id="SSF53335">
    <property type="entry name" value="S-adenosyl-L-methionine-dependent methyltransferases"/>
    <property type="match status" value="1"/>
</dbReference>
<dbReference type="AlphaFoldDB" id="A0A068LV02"/>
<comment type="function">
    <text evidence="5">Methylates the class 1 translation termination release factors RF1/PrfA and RF2/PrfB on the glutamine residue of the universally conserved GGQ motif.</text>
</comment>
<evidence type="ECO:0000259" key="6">
    <source>
        <dbReference type="Pfam" id="PF05175"/>
    </source>
</evidence>
<dbReference type="Pfam" id="PF05175">
    <property type="entry name" value="MTS"/>
    <property type="match status" value="1"/>
</dbReference>
<dbReference type="KEGG" id="bmet:BMMGA3_16080"/>
<keyword evidence="2 5" id="KW-0808">Transferase</keyword>
<dbReference type="Gene3D" id="1.10.8.10">
    <property type="entry name" value="DNA helicase RuvA subunit, C-terminal domain"/>
    <property type="match status" value="1"/>
</dbReference>
<comment type="catalytic activity">
    <reaction evidence="4 5">
        <text>L-glutaminyl-[peptide chain release factor] + S-adenosyl-L-methionine = N(5)-methyl-L-glutaminyl-[peptide chain release factor] + S-adenosyl-L-homocysteine + H(+)</text>
        <dbReference type="Rhea" id="RHEA:42896"/>
        <dbReference type="Rhea" id="RHEA-COMP:10271"/>
        <dbReference type="Rhea" id="RHEA-COMP:10272"/>
        <dbReference type="ChEBI" id="CHEBI:15378"/>
        <dbReference type="ChEBI" id="CHEBI:30011"/>
        <dbReference type="ChEBI" id="CHEBI:57856"/>
        <dbReference type="ChEBI" id="CHEBI:59789"/>
        <dbReference type="ChEBI" id="CHEBI:61891"/>
        <dbReference type="EC" id="2.1.1.297"/>
    </reaction>
</comment>
<dbReference type="Gene3D" id="3.40.50.150">
    <property type="entry name" value="Vaccinia Virus protein VP39"/>
    <property type="match status" value="1"/>
</dbReference>
<dbReference type="Pfam" id="PF17827">
    <property type="entry name" value="PrmC_N"/>
    <property type="match status" value="1"/>
</dbReference>
<evidence type="ECO:0000256" key="4">
    <source>
        <dbReference type="ARBA" id="ARBA00048391"/>
    </source>
</evidence>
<evidence type="ECO:0000256" key="3">
    <source>
        <dbReference type="ARBA" id="ARBA00022691"/>
    </source>
</evidence>
<dbReference type="CDD" id="cd02440">
    <property type="entry name" value="AdoMet_MTases"/>
    <property type="match status" value="1"/>
</dbReference>
<dbReference type="NCBIfam" id="TIGR03534">
    <property type="entry name" value="RF_mod_PrmC"/>
    <property type="match status" value="1"/>
</dbReference>
<evidence type="ECO:0000256" key="2">
    <source>
        <dbReference type="ARBA" id="ARBA00022679"/>
    </source>
</evidence>
<feature type="domain" description="Methyltransferase small" evidence="6">
    <location>
        <begin position="128"/>
        <end position="208"/>
    </location>
</feature>
<feature type="binding site" evidence="5">
    <location>
        <begin position="204"/>
        <end position="207"/>
    </location>
    <ligand>
        <name>substrate</name>
    </ligand>
</feature>
<dbReference type="InterPro" id="IPR050320">
    <property type="entry name" value="N5-glutamine_MTase"/>
</dbReference>
<dbReference type="NCBIfam" id="TIGR00536">
    <property type="entry name" value="hemK_fam"/>
    <property type="match status" value="1"/>
</dbReference>
<dbReference type="InterPro" id="IPR002052">
    <property type="entry name" value="DNA_methylase_N6_adenine_CS"/>
</dbReference>
<evidence type="ECO:0000256" key="5">
    <source>
        <dbReference type="HAMAP-Rule" id="MF_02126"/>
    </source>
</evidence>
<dbReference type="GO" id="GO:0102559">
    <property type="term" value="F:peptide chain release factor N(5)-glutamine methyltransferase activity"/>
    <property type="evidence" value="ECO:0007669"/>
    <property type="project" value="UniProtKB-EC"/>
</dbReference>
<proteinExistence type="inferred from homology"/>
<dbReference type="GO" id="GO:0032259">
    <property type="term" value="P:methylation"/>
    <property type="evidence" value="ECO:0007669"/>
    <property type="project" value="UniProtKB-KW"/>
</dbReference>
<dbReference type="InterPro" id="IPR029063">
    <property type="entry name" value="SAM-dependent_MTases_sf"/>
</dbReference>
<evidence type="ECO:0000256" key="1">
    <source>
        <dbReference type="ARBA" id="ARBA00022603"/>
    </source>
</evidence>
<evidence type="ECO:0000259" key="7">
    <source>
        <dbReference type="Pfam" id="PF17827"/>
    </source>
</evidence>
<dbReference type="PANTHER" id="PTHR18895">
    <property type="entry name" value="HEMK METHYLTRANSFERASE"/>
    <property type="match status" value="1"/>
</dbReference>
<accession>A0A068LV02</accession>
<evidence type="ECO:0000313" key="9">
    <source>
        <dbReference type="Proteomes" id="UP000027602"/>
    </source>
</evidence>
<evidence type="ECO:0000313" key="8">
    <source>
        <dbReference type="EMBL" id="AIE61569.1"/>
    </source>
</evidence>
<dbReference type="InterPro" id="IPR019874">
    <property type="entry name" value="RF_methyltr_PrmC"/>
</dbReference>
<keyword evidence="9" id="KW-1185">Reference proteome</keyword>
<gene>
    <name evidence="5 8" type="primary">prmC</name>
    <name evidence="8" type="ORF">BMMGA3_16080</name>
</gene>
<dbReference type="InterPro" id="IPR004556">
    <property type="entry name" value="HemK-like"/>
</dbReference>
<feature type="binding site" evidence="5">
    <location>
        <position position="160"/>
    </location>
    <ligand>
        <name>S-adenosyl-L-methionine</name>
        <dbReference type="ChEBI" id="CHEBI:59789"/>
    </ligand>
</feature>
<name>A0A068LV02_BACMM</name>
<dbReference type="EC" id="2.1.1.297" evidence="5"/>
<dbReference type="HAMAP" id="MF_02126">
    <property type="entry name" value="RF_methyltr_PrmC"/>
    <property type="match status" value="1"/>
</dbReference>
<keyword evidence="3 5" id="KW-0949">S-adenosyl-L-methionine</keyword>
<feature type="domain" description="Release factor glutamine methyltransferase N-terminal" evidence="7">
    <location>
        <begin position="20"/>
        <end position="88"/>
    </location>
</feature>
<dbReference type="EMBL" id="CP007739">
    <property type="protein sequence ID" value="AIE61569.1"/>
    <property type="molecule type" value="Genomic_DNA"/>
</dbReference>
<feature type="binding site" evidence="5">
    <location>
        <position position="204"/>
    </location>
    <ligand>
        <name>S-adenosyl-L-methionine</name>
        <dbReference type="ChEBI" id="CHEBI:59789"/>
    </ligand>
</feature>